<accession>A0A556TTV0</accession>
<organism evidence="1 2">
    <name type="scientific">Bagarius yarrelli</name>
    <name type="common">Goonch</name>
    <name type="synonym">Bagrus yarrelli</name>
    <dbReference type="NCBI Taxonomy" id="175774"/>
    <lineage>
        <taxon>Eukaryota</taxon>
        <taxon>Metazoa</taxon>
        <taxon>Chordata</taxon>
        <taxon>Craniata</taxon>
        <taxon>Vertebrata</taxon>
        <taxon>Euteleostomi</taxon>
        <taxon>Actinopterygii</taxon>
        <taxon>Neopterygii</taxon>
        <taxon>Teleostei</taxon>
        <taxon>Ostariophysi</taxon>
        <taxon>Siluriformes</taxon>
        <taxon>Sisoridae</taxon>
        <taxon>Sisorinae</taxon>
        <taxon>Bagarius</taxon>
    </lineage>
</organism>
<evidence type="ECO:0000313" key="1">
    <source>
        <dbReference type="EMBL" id="TSK67165.1"/>
    </source>
</evidence>
<dbReference type="Proteomes" id="UP000319801">
    <property type="component" value="Unassembled WGS sequence"/>
</dbReference>
<protein>
    <submittedName>
        <fullName evidence="1">Uncharacterized protein</fullName>
    </submittedName>
</protein>
<proteinExistence type="predicted"/>
<reference evidence="1 2" key="1">
    <citation type="journal article" date="2019" name="Genome Biol. Evol.">
        <title>Whole-Genome Sequencing of the Giant Devil Catfish, Bagarius yarrelli.</title>
        <authorList>
            <person name="Jiang W."/>
            <person name="Lv Y."/>
            <person name="Cheng L."/>
            <person name="Yang K."/>
            <person name="Chao B."/>
            <person name="Wang X."/>
            <person name="Li Y."/>
            <person name="Pan X."/>
            <person name="You X."/>
            <person name="Zhang Y."/>
            <person name="Yang J."/>
            <person name="Li J."/>
            <person name="Zhang X."/>
            <person name="Liu S."/>
            <person name="Sun C."/>
            <person name="Yang J."/>
            <person name="Shi Q."/>
        </authorList>
    </citation>
    <scope>NUCLEOTIDE SEQUENCE [LARGE SCALE GENOMIC DNA]</scope>
    <source>
        <strain evidence="1">JWS20170419001</strain>
        <tissue evidence="1">Muscle</tissue>
    </source>
</reference>
<dbReference type="AlphaFoldDB" id="A0A556TTV0"/>
<comment type="caution">
    <text evidence="1">The sequence shown here is derived from an EMBL/GenBank/DDBJ whole genome shotgun (WGS) entry which is preliminary data.</text>
</comment>
<evidence type="ECO:0000313" key="2">
    <source>
        <dbReference type="Proteomes" id="UP000319801"/>
    </source>
</evidence>
<dbReference type="EMBL" id="VCAZ01000018">
    <property type="protein sequence ID" value="TSK67165.1"/>
    <property type="molecule type" value="Genomic_DNA"/>
</dbReference>
<keyword evidence="2" id="KW-1185">Reference proteome</keyword>
<gene>
    <name evidence="1" type="ORF">Baya_5142</name>
</gene>
<name>A0A556TTV0_BAGYA</name>
<sequence length="108" mass="11888">MAAMFVGRGEVDLMTCWDVTCHSGGRYILQTPAGIPDESEKNDSESSSHSGLIRLLLVVGLQLLGNRIGYQKSLPGNLVQELQFQKVENLQSTDLIGSSRKWVLNDPQ</sequence>